<gene>
    <name evidence="1" type="ORF">PDIGIT_LOCUS14302</name>
</gene>
<dbReference type="EMBL" id="CAOQHR010000011">
    <property type="protein sequence ID" value="CAI6341111.1"/>
    <property type="molecule type" value="Genomic_DNA"/>
</dbReference>
<protein>
    <submittedName>
        <fullName evidence="1">Uncharacterized protein</fullName>
    </submittedName>
</protein>
<reference evidence="1" key="1">
    <citation type="submission" date="2023-01" db="EMBL/GenBank/DDBJ databases">
        <authorList>
            <person name="Van Ghelder C."/>
            <person name="Rancurel C."/>
        </authorList>
    </citation>
    <scope>NUCLEOTIDE SEQUENCE</scope>
    <source>
        <strain evidence="1">CNCM I-4278</strain>
    </source>
</reference>
<dbReference type="Proteomes" id="UP001152607">
    <property type="component" value="Unassembled WGS sequence"/>
</dbReference>
<organism evidence="1 2">
    <name type="scientific">Periconia digitata</name>
    <dbReference type="NCBI Taxonomy" id="1303443"/>
    <lineage>
        <taxon>Eukaryota</taxon>
        <taxon>Fungi</taxon>
        <taxon>Dikarya</taxon>
        <taxon>Ascomycota</taxon>
        <taxon>Pezizomycotina</taxon>
        <taxon>Dothideomycetes</taxon>
        <taxon>Pleosporomycetidae</taxon>
        <taxon>Pleosporales</taxon>
        <taxon>Massarineae</taxon>
        <taxon>Periconiaceae</taxon>
        <taxon>Periconia</taxon>
    </lineage>
</organism>
<evidence type="ECO:0000313" key="1">
    <source>
        <dbReference type="EMBL" id="CAI6341111.1"/>
    </source>
</evidence>
<proteinExistence type="predicted"/>
<name>A0A9W4UUC5_9PLEO</name>
<comment type="caution">
    <text evidence="1">The sequence shown here is derived from an EMBL/GenBank/DDBJ whole genome shotgun (WGS) entry which is preliminary data.</text>
</comment>
<evidence type="ECO:0000313" key="2">
    <source>
        <dbReference type="Proteomes" id="UP001152607"/>
    </source>
</evidence>
<sequence length="42" mass="4984">MVTYVIWSSLARKKASRTTSQGHGSRHNLHRARGWLARYMRR</sequence>
<accession>A0A9W4UUC5</accession>
<dbReference type="AlphaFoldDB" id="A0A9W4UUC5"/>
<keyword evidence="2" id="KW-1185">Reference proteome</keyword>